<sequence length="119" mass="13504">MNAVLKFKLNSVKNMGEWVRLRQSICNPNVSADRNAILNVWRRLPSKASVLRDECVLLSNFLHLRSHLLFPQLELLVLFNSVLGNFTGSSLQVQWIKSSTFLRLTSTQTSGNLGYEPSK</sequence>
<protein>
    <submittedName>
        <fullName evidence="1">Uncharacterized protein</fullName>
    </submittedName>
</protein>
<name>A0AAD3S0C1_NEPGR</name>
<comment type="caution">
    <text evidence="1">The sequence shown here is derived from an EMBL/GenBank/DDBJ whole genome shotgun (WGS) entry which is preliminary data.</text>
</comment>
<evidence type="ECO:0000313" key="2">
    <source>
        <dbReference type="Proteomes" id="UP001279734"/>
    </source>
</evidence>
<accession>A0AAD3S0C1</accession>
<proteinExistence type="predicted"/>
<keyword evidence="2" id="KW-1185">Reference proteome</keyword>
<dbReference type="EMBL" id="BSYO01000003">
    <property type="protein sequence ID" value="GMH01983.1"/>
    <property type="molecule type" value="Genomic_DNA"/>
</dbReference>
<dbReference type="AlphaFoldDB" id="A0AAD3S0C1"/>
<evidence type="ECO:0000313" key="1">
    <source>
        <dbReference type="EMBL" id="GMH01983.1"/>
    </source>
</evidence>
<dbReference type="Proteomes" id="UP001279734">
    <property type="component" value="Unassembled WGS sequence"/>
</dbReference>
<reference evidence="1" key="1">
    <citation type="submission" date="2023-05" db="EMBL/GenBank/DDBJ databases">
        <title>Nepenthes gracilis genome sequencing.</title>
        <authorList>
            <person name="Fukushima K."/>
        </authorList>
    </citation>
    <scope>NUCLEOTIDE SEQUENCE</scope>
    <source>
        <strain evidence="1">SING2019-196</strain>
    </source>
</reference>
<organism evidence="1 2">
    <name type="scientific">Nepenthes gracilis</name>
    <name type="common">Slender pitcher plant</name>
    <dbReference type="NCBI Taxonomy" id="150966"/>
    <lineage>
        <taxon>Eukaryota</taxon>
        <taxon>Viridiplantae</taxon>
        <taxon>Streptophyta</taxon>
        <taxon>Embryophyta</taxon>
        <taxon>Tracheophyta</taxon>
        <taxon>Spermatophyta</taxon>
        <taxon>Magnoliopsida</taxon>
        <taxon>eudicotyledons</taxon>
        <taxon>Gunneridae</taxon>
        <taxon>Pentapetalae</taxon>
        <taxon>Caryophyllales</taxon>
        <taxon>Nepenthaceae</taxon>
        <taxon>Nepenthes</taxon>
    </lineage>
</organism>
<gene>
    <name evidence="1" type="ORF">Nepgr_003822</name>
</gene>